<keyword evidence="5" id="KW-1185">Reference proteome</keyword>
<dbReference type="GO" id="GO:0005634">
    <property type="term" value="C:nucleus"/>
    <property type="evidence" value="ECO:0007669"/>
    <property type="project" value="TreeGrafter"/>
</dbReference>
<dbReference type="EMBL" id="JAUCMX010000009">
    <property type="protein sequence ID" value="KAK3535501.1"/>
    <property type="molecule type" value="Genomic_DNA"/>
</dbReference>
<gene>
    <name evidence="4" type="ORF">QTP70_016925</name>
</gene>
<organism evidence="4 5">
    <name type="scientific">Hemibagrus guttatus</name>
    <dbReference type="NCBI Taxonomy" id="175788"/>
    <lineage>
        <taxon>Eukaryota</taxon>
        <taxon>Metazoa</taxon>
        <taxon>Chordata</taxon>
        <taxon>Craniata</taxon>
        <taxon>Vertebrata</taxon>
        <taxon>Euteleostomi</taxon>
        <taxon>Actinopterygii</taxon>
        <taxon>Neopterygii</taxon>
        <taxon>Teleostei</taxon>
        <taxon>Ostariophysi</taxon>
        <taxon>Siluriformes</taxon>
        <taxon>Bagridae</taxon>
        <taxon>Hemibagrus</taxon>
    </lineage>
</organism>
<evidence type="ECO:0000256" key="1">
    <source>
        <dbReference type="ARBA" id="ARBA00016556"/>
    </source>
</evidence>
<evidence type="ECO:0000313" key="4">
    <source>
        <dbReference type="EMBL" id="KAK3535501.1"/>
    </source>
</evidence>
<evidence type="ECO:0000313" key="5">
    <source>
        <dbReference type="Proteomes" id="UP001274896"/>
    </source>
</evidence>
<name>A0AAE0V5C0_9TELE</name>
<dbReference type="PROSITE" id="PS51269">
    <property type="entry name" value="COMM"/>
    <property type="match status" value="1"/>
</dbReference>
<protein>
    <recommendedName>
        <fullName evidence="1">COMM domain-containing protein 5</fullName>
    </recommendedName>
</protein>
<dbReference type="PANTHER" id="PTHR15666">
    <property type="entry name" value="COMM DOMAIN CONTAINING PROTEIN 5"/>
    <property type="match status" value="1"/>
</dbReference>
<dbReference type="Proteomes" id="UP001274896">
    <property type="component" value="Unassembled WGS sequence"/>
</dbReference>
<dbReference type="InterPro" id="IPR037357">
    <property type="entry name" value="COMMD5"/>
</dbReference>
<dbReference type="CDD" id="cd04753">
    <property type="entry name" value="Commd5_HCaRG"/>
    <property type="match status" value="1"/>
</dbReference>
<sequence>MMADHNVGFWGGRIPREVVSMAKHLKDLDKQLFRQILKAVVNALDDEECSGCMADIIEGNSLSEDKLSDIVSGMHELLREALRVPPSSVNQESFEEDLRELRIFEEFITDLSCTVFGHGRPSLDSSVTKHGPRLPKLEKFRWRVDVAISTSSLSRALHPTILMQLTLFNGTLHQFEVSLSKFQELRYNVAHILKEMNDLEKRSVLKIKDSHSH</sequence>
<feature type="domain" description="COMM" evidence="3">
    <location>
        <begin position="136"/>
        <end position="200"/>
    </location>
</feature>
<proteinExistence type="inferred from homology"/>
<reference evidence="4" key="1">
    <citation type="submission" date="2023-06" db="EMBL/GenBank/DDBJ databases">
        <title>Male Hemibagrus guttatus genome.</title>
        <authorList>
            <person name="Bian C."/>
        </authorList>
    </citation>
    <scope>NUCLEOTIDE SEQUENCE</scope>
    <source>
        <strain evidence="4">Male_cb2023</strain>
        <tissue evidence="4">Muscle</tissue>
    </source>
</reference>
<dbReference type="AlphaFoldDB" id="A0AAE0V5C0"/>
<comment type="similarity">
    <text evidence="2">Belongs to the COMM domain-containing protein 5 family.</text>
</comment>
<dbReference type="Pfam" id="PF07258">
    <property type="entry name" value="COMM_domain"/>
    <property type="match status" value="1"/>
</dbReference>
<dbReference type="PANTHER" id="PTHR15666:SF1">
    <property type="entry name" value="COMM DOMAIN-CONTAINING PROTEIN 5"/>
    <property type="match status" value="1"/>
</dbReference>
<dbReference type="InterPro" id="IPR017920">
    <property type="entry name" value="COMM"/>
</dbReference>
<evidence type="ECO:0000259" key="3">
    <source>
        <dbReference type="PROSITE" id="PS51269"/>
    </source>
</evidence>
<accession>A0AAE0V5C0</accession>
<comment type="caution">
    <text evidence="4">The sequence shown here is derived from an EMBL/GenBank/DDBJ whole genome shotgun (WGS) entry which is preliminary data.</text>
</comment>
<evidence type="ECO:0000256" key="2">
    <source>
        <dbReference type="ARBA" id="ARBA00093452"/>
    </source>
</evidence>